<dbReference type="PANTHER" id="PTHR42988:SF2">
    <property type="entry name" value="CYCLIC NUCLEOTIDE PHOSPHODIESTERASE CBUA0032-RELATED"/>
    <property type="match status" value="1"/>
</dbReference>
<dbReference type="InterPro" id="IPR004843">
    <property type="entry name" value="Calcineurin-like_PHP"/>
</dbReference>
<accession>A0ABP6Q9E0</accession>
<proteinExistence type="inferred from homology"/>
<dbReference type="Pfam" id="PF00149">
    <property type="entry name" value="Metallophos"/>
    <property type="match status" value="1"/>
</dbReference>
<dbReference type="RefSeq" id="WP_344829015.1">
    <property type="nucleotide sequence ID" value="NZ_BAAAUV010000007.1"/>
</dbReference>
<reference evidence="7" key="1">
    <citation type="journal article" date="2019" name="Int. J. Syst. Evol. Microbiol.">
        <title>The Global Catalogue of Microorganisms (GCM) 10K type strain sequencing project: providing services to taxonomists for standard genome sequencing and annotation.</title>
        <authorList>
            <consortium name="The Broad Institute Genomics Platform"/>
            <consortium name="The Broad Institute Genome Sequencing Center for Infectious Disease"/>
            <person name="Wu L."/>
            <person name="Ma J."/>
        </authorList>
    </citation>
    <scope>NUCLEOTIDE SEQUENCE [LARGE SCALE GENOMIC DNA]</scope>
    <source>
        <strain evidence="7">JCM 9377</strain>
    </source>
</reference>
<dbReference type="InterPro" id="IPR050884">
    <property type="entry name" value="CNP_phosphodiesterase-III"/>
</dbReference>
<feature type="domain" description="Calcineurin-like phosphoesterase" evidence="5">
    <location>
        <begin position="4"/>
        <end position="187"/>
    </location>
</feature>
<keyword evidence="7" id="KW-1185">Reference proteome</keyword>
<dbReference type="Proteomes" id="UP001501237">
    <property type="component" value="Unassembled WGS sequence"/>
</dbReference>
<protein>
    <submittedName>
        <fullName evidence="6">Metallophosphoesterase</fullName>
    </submittedName>
</protein>
<evidence type="ECO:0000259" key="5">
    <source>
        <dbReference type="Pfam" id="PF00149"/>
    </source>
</evidence>
<evidence type="ECO:0000313" key="6">
    <source>
        <dbReference type="EMBL" id="GAA3213436.1"/>
    </source>
</evidence>
<evidence type="ECO:0000313" key="7">
    <source>
        <dbReference type="Proteomes" id="UP001501237"/>
    </source>
</evidence>
<sequence length="247" mass="26251">MLVLAQVSDTHIDGGPRNTERAARVMDHVRGLPVDAVLITGDIAEHGAAVEYEIAREVLASPFPTVLCPGNHDDRARLREAFPDPSGTGRPDAPVNRALDLDGLSILLADSTVPGEIHGYLDDPTVAWLEEALAERRDVPTVIGMHHPAAPVGIPYVDRLSLWEPSRLEAVVRRNPQVVAVIAGHAHLAGATGFAGVPLTIAPATVNTALTPAESALEWPVDHDLPPGLALHVWTGSHLTTHARVCP</sequence>
<keyword evidence="2" id="KW-0378">Hydrolase</keyword>
<evidence type="ECO:0000256" key="2">
    <source>
        <dbReference type="ARBA" id="ARBA00022801"/>
    </source>
</evidence>
<evidence type="ECO:0000256" key="3">
    <source>
        <dbReference type="ARBA" id="ARBA00023004"/>
    </source>
</evidence>
<gene>
    <name evidence="6" type="ORF">GCM10010468_33410</name>
</gene>
<comment type="similarity">
    <text evidence="4">Belongs to the cyclic nucleotide phosphodiesterase class-III family.</text>
</comment>
<evidence type="ECO:0000256" key="1">
    <source>
        <dbReference type="ARBA" id="ARBA00022723"/>
    </source>
</evidence>
<dbReference type="EMBL" id="BAAAUV010000007">
    <property type="protein sequence ID" value="GAA3213436.1"/>
    <property type="molecule type" value="Genomic_DNA"/>
</dbReference>
<name>A0ABP6Q9E0_9ACTN</name>
<dbReference type="Gene3D" id="3.60.21.10">
    <property type="match status" value="1"/>
</dbReference>
<dbReference type="PANTHER" id="PTHR42988">
    <property type="entry name" value="PHOSPHOHYDROLASE"/>
    <property type="match status" value="1"/>
</dbReference>
<dbReference type="SUPFAM" id="SSF56300">
    <property type="entry name" value="Metallo-dependent phosphatases"/>
    <property type="match status" value="1"/>
</dbReference>
<keyword evidence="3" id="KW-0408">Iron</keyword>
<organism evidence="6 7">
    <name type="scientific">Actinocorallia longicatena</name>
    <dbReference type="NCBI Taxonomy" id="111803"/>
    <lineage>
        <taxon>Bacteria</taxon>
        <taxon>Bacillati</taxon>
        <taxon>Actinomycetota</taxon>
        <taxon>Actinomycetes</taxon>
        <taxon>Streptosporangiales</taxon>
        <taxon>Thermomonosporaceae</taxon>
        <taxon>Actinocorallia</taxon>
    </lineage>
</organism>
<comment type="caution">
    <text evidence="6">The sequence shown here is derived from an EMBL/GenBank/DDBJ whole genome shotgun (WGS) entry which is preliminary data.</text>
</comment>
<dbReference type="InterPro" id="IPR029052">
    <property type="entry name" value="Metallo-depent_PP-like"/>
</dbReference>
<evidence type="ECO:0000256" key="4">
    <source>
        <dbReference type="ARBA" id="ARBA00025742"/>
    </source>
</evidence>
<keyword evidence="1" id="KW-0479">Metal-binding</keyword>